<organism evidence="19 20">
    <name type="scientific">Kalanchoe fedtschenkoi</name>
    <name type="common">Lavender scallops</name>
    <name type="synonym">South American air plant</name>
    <dbReference type="NCBI Taxonomy" id="63787"/>
    <lineage>
        <taxon>Eukaryota</taxon>
        <taxon>Viridiplantae</taxon>
        <taxon>Streptophyta</taxon>
        <taxon>Embryophyta</taxon>
        <taxon>Tracheophyta</taxon>
        <taxon>Spermatophyta</taxon>
        <taxon>Magnoliopsida</taxon>
        <taxon>eudicotyledons</taxon>
        <taxon>Gunneridae</taxon>
        <taxon>Pentapetalae</taxon>
        <taxon>Saxifragales</taxon>
        <taxon>Crassulaceae</taxon>
        <taxon>Kalanchoe</taxon>
    </lineage>
</organism>
<keyword evidence="9" id="KW-0408">Iron</keyword>
<keyword evidence="8" id="KW-0809">Transit peptide</keyword>
<keyword evidence="4" id="KW-0004">4Fe-4S</keyword>
<name>A0A7N0V8D8_KALFE</name>
<dbReference type="Proteomes" id="UP000594263">
    <property type="component" value="Unplaced"/>
</dbReference>
<comment type="similarity">
    <text evidence="3 16">Belongs to the Nth/MutY family.</text>
</comment>
<dbReference type="SMART" id="SM00478">
    <property type="entry name" value="ENDO3c"/>
    <property type="match status" value="1"/>
</dbReference>
<gene>
    <name evidence="16" type="primary">NTH1</name>
</gene>
<dbReference type="EnsemblPlants" id="Kaladp0192s0047.1.v1.1">
    <property type="protein sequence ID" value="Kaladp0192s0047.1.v1.1"/>
    <property type="gene ID" value="Kaladp0192s0047.v1.1"/>
</dbReference>
<evidence type="ECO:0000256" key="9">
    <source>
        <dbReference type="ARBA" id="ARBA00023004"/>
    </source>
</evidence>
<dbReference type="OMA" id="RGKRCDL"/>
<dbReference type="Gene3D" id="1.10.1670.10">
    <property type="entry name" value="Helix-hairpin-Helix base-excision DNA repair enzymes (C-terminal)"/>
    <property type="match status" value="1"/>
</dbReference>
<dbReference type="InterPro" id="IPR023170">
    <property type="entry name" value="HhH_base_excis_C"/>
</dbReference>
<dbReference type="GO" id="GO:0006285">
    <property type="term" value="P:base-excision repair, AP site formation"/>
    <property type="evidence" value="ECO:0007669"/>
    <property type="project" value="UniProtKB-UniRule"/>
</dbReference>
<comment type="caution">
    <text evidence="16">Lacks conserved residue(s) required for the propagation of feature annotation.</text>
</comment>
<dbReference type="InterPro" id="IPR000445">
    <property type="entry name" value="HhH_motif"/>
</dbReference>
<comment type="cofactor">
    <cofactor evidence="1">
        <name>[4Fe-4S] cluster</name>
        <dbReference type="ChEBI" id="CHEBI:49883"/>
    </cofactor>
</comment>
<dbReference type="Gene3D" id="1.10.340.30">
    <property type="entry name" value="Hypothetical protein, domain 2"/>
    <property type="match status" value="1"/>
</dbReference>
<dbReference type="InterPro" id="IPR004035">
    <property type="entry name" value="Endouclease-III_FeS-bd_BS"/>
</dbReference>
<dbReference type="GO" id="GO:0003677">
    <property type="term" value="F:DNA binding"/>
    <property type="evidence" value="ECO:0007669"/>
    <property type="project" value="UniProtKB-UniRule"/>
</dbReference>
<evidence type="ECO:0000256" key="10">
    <source>
        <dbReference type="ARBA" id="ARBA00023014"/>
    </source>
</evidence>
<keyword evidence="12 16" id="KW-0456">Lyase</keyword>
<dbReference type="GO" id="GO:0005634">
    <property type="term" value="C:nucleus"/>
    <property type="evidence" value="ECO:0007669"/>
    <property type="project" value="InterPro"/>
</dbReference>
<evidence type="ECO:0000256" key="4">
    <source>
        <dbReference type="ARBA" id="ARBA00022485"/>
    </source>
</evidence>
<evidence type="ECO:0000256" key="1">
    <source>
        <dbReference type="ARBA" id="ARBA00001966"/>
    </source>
</evidence>
<dbReference type="SMART" id="SM00525">
    <property type="entry name" value="FES"/>
    <property type="match status" value="1"/>
</dbReference>
<dbReference type="SUPFAM" id="SSF48150">
    <property type="entry name" value="DNA-glycosylase"/>
    <property type="match status" value="1"/>
</dbReference>
<dbReference type="InterPro" id="IPR004036">
    <property type="entry name" value="Endonuclease-III-like_CS2"/>
</dbReference>
<dbReference type="InterPro" id="IPR003265">
    <property type="entry name" value="HhH-GPD_domain"/>
</dbReference>
<dbReference type="FunFam" id="1.10.340.30:FF:000005">
    <property type="entry name" value="Endonuclease III-like protein 1"/>
    <property type="match status" value="1"/>
</dbReference>
<dbReference type="GO" id="GO:0006289">
    <property type="term" value="P:nucleotide-excision repair"/>
    <property type="evidence" value="ECO:0007669"/>
    <property type="project" value="TreeGrafter"/>
</dbReference>
<dbReference type="InterPro" id="IPR030841">
    <property type="entry name" value="NTH1"/>
</dbReference>
<evidence type="ECO:0000256" key="6">
    <source>
        <dbReference type="ARBA" id="ARBA00022763"/>
    </source>
</evidence>
<dbReference type="CDD" id="cd00056">
    <property type="entry name" value="ENDO3c"/>
    <property type="match status" value="1"/>
</dbReference>
<keyword evidence="10" id="KW-0411">Iron-sulfur</keyword>
<keyword evidence="7 16" id="KW-0378">Hydrolase</keyword>
<dbReference type="PROSITE" id="PS01155">
    <property type="entry name" value="ENDONUCLEASE_III_2"/>
    <property type="match status" value="1"/>
</dbReference>
<dbReference type="InterPro" id="IPR011257">
    <property type="entry name" value="DNA_glycosylase"/>
</dbReference>
<dbReference type="GO" id="GO:0042644">
    <property type="term" value="C:chloroplast nucleoid"/>
    <property type="evidence" value="ECO:0007669"/>
    <property type="project" value="UniProtKB-SubCell"/>
</dbReference>
<evidence type="ECO:0000256" key="7">
    <source>
        <dbReference type="ARBA" id="ARBA00022801"/>
    </source>
</evidence>
<evidence type="ECO:0000256" key="12">
    <source>
        <dbReference type="ARBA" id="ARBA00023239"/>
    </source>
</evidence>
<keyword evidence="6 16" id="KW-0227">DNA damage</keyword>
<keyword evidence="5" id="KW-0479">Metal-binding</keyword>
<dbReference type="GO" id="GO:0140078">
    <property type="term" value="F:class I DNA-(apurinic or apyrimidinic site) endonuclease activity"/>
    <property type="evidence" value="ECO:0007669"/>
    <property type="project" value="UniProtKB-EC"/>
</dbReference>
<feature type="region of interest" description="Disordered" evidence="17">
    <location>
        <begin position="36"/>
        <end position="58"/>
    </location>
</feature>
<dbReference type="PANTHER" id="PTHR43286:SF1">
    <property type="entry name" value="ENDONUCLEASE III-LIKE PROTEIN 1"/>
    <property type="match status" value="1"/>
</dbReference>
<evidence type="ECO:0000256" key="11">
    <source>
        <dbReference type="ARBA" id="ARBA00023204"/>
    </source>
</evidence>
<dbReference type="GO" id="GO:0000703">
    <property type="term" value="F:oxidized pyrimidine nucleobase lesion DNA N-glycosylase activity"/>
    <property type="evidence" value="ECO:0007669"/>
    <property type="project" value="UniProtKB-UniRule"/>
</dbReference>
<protein>
    <recommendedName>
        <fullName evidence="16">Endonuclease III homolog</fullName>
        <ecNumber evidence="16">3.2.2.-</ecNumber>
        <ecNumber evidence="16">4.2.99.18</ecNumber>
    </recommendedName>
    <alternativeName>
        <fullName evidence="16">Bifunctional DNA N-glycosylase/DNA-(apurinic or apyrimidinic site) lyase</fullName>
        <shortName evidence="16">DNA glycosylase/AP lyase</shortName>
    </alternativeName>
</protein>
<keyword evidence="20" id="KW-1185">Reference proteome</keyword>
<dbReference type="Pfam" id="PF00730">
    <property type="entry name" value="HhH-GPD"/>
    <property type="match status" value="1"/>
</dbReference>
<evidence type="ECO:0000259" key="18">
    <source>
        <dbReference type="SMART" id="SM00478"/>
    </source>
</evidence>
<dbReference type="GO" id="GO:0051539">
    <property type="term" value="F:4 iron, 4 sulfur cluster binding"/>
    <property type="evidence" value="ECO:0007669"/>
    <property type="project" value="UniProtKB-KW"/>
</dbReference>
<evidence type="ECO:0000256" key="15">
    <source>
        <dbReference type="ARBA" id="ARBA00053205"/>
    </source>
</evidence>
<comment type="function">
    <text evidence="15 16">Bifunctional DNA N-glycosylase with associated apurinic/apyrimidinic (AP) lyase function that catalyzes the first step in base excision repair (BER), the primary repair pathway for the repair of oxidative DNA damage. The DNA N-glycosylase activity releases the damaged DNA base from DNA by cleaving the N-glycosidic bond, leaving an AP site. The AP lyase activity cleaves the phosphodiester bond 3' to the AP site by a beta-elimination. Primarily recognizes and repairs oxidative base damage of pyrimidines.</text>
</comment>
<feature type="domain" description="HhH-GPD" evidence="18">
    <location>
        <begin position="178"/>
        <end position="334"/>
    </location>
</feature>
<evidence type="ECO:0000256" key="14">
    <source>
        <dbReference type="ARBA" id="ARBA00044632"/>
    </source>
</evidence>
<accession>A0A7N0V8D8</accession>
<dbReference type="AlphaFoldDB" id="A0A7N0V8D8"/>
<evidence type="ECO:0000256" key="2">
    <source>
        <dbReference type="ARBA" id="ARBA00004595"/>
    </source>
</evidence>
<evidence type="ECO:0000256" key="13">
    <source>
        <dbReference type="ARBA" id="ARBA00023295"/>
    </source>
</evidence>
<dbReference type="EC" id="3.2.2.-" evidence="16"/>
<evidence type="ECO:0000256" key="17">
    <source>
        <dbReference type="SAM" id="MobiDB-lite"/>
    </source>
</evidence>
<dbReference type="EC" id="4.2.99.18" evidence="16"/>
<evidence type="ECO:0000313" key="19">
    <source>
        <dbReference type="EnsemblPlants" id="Kaladp0192s0047.1.v1.1"/>
    </source>
</evidence>
<reference evidence="19" key="1">
    <citation type="submission" date="2021-01" db="UniProtKB">
        <authorList>
            <consortium name="EnsemblPlants"/>
        </authorList>
    </citation>
    <scope>IDENTIFICATION</scope>
</reference>
<keyword evidence="13 16" id="KW-0326">Glycosidase</keyword>
<dbReference type="HAMAP" id="MF_03183">
    <property type="entry name" value="Endonuclease_III_Nth"/>
    <property type="match status" value="1"/>
</dbReference>
<comment type="catalytic activity">
    <reaction evidence="14 16">
        <text>2'-deoxyribonucleotide-(2'-deoxyribose 5'-phosphate)-2'-deoxyribonucleotide-DNA = a 3'-end 2'-deoxyribonucleotide-(2,3-dehydro-2,3-deoxyribose 5'-phosphate)-DNA + a 5'-end 5'-phospho-2'-deoxyribonucleoside-DNA + H(+)</text>
        <dbReference type="Rhea" id="RHEA:66592"/>
        <dbReference type="Rhea" id="RHEA-COMP:13180"/>
        <dbReference type="Rhea" id="RHEA-COMP:16897"/>
        <dbReference type="Rhea" id="RHEA-COMP:17067"/>
        <dbReference type="ChEBI" id="CHEBI:15378"/>
        <dbReference type="ChEBI" id="CHEBI:136412"/>
        <dbReference type="ChEBI" id="CHEBI:157695"/>
        <dbReference type="ChEBI" id="CHEBI:167181"/>
        <dbReference type="EC" id="4.2.99.18"/>
    </reaction>
</comment>
<dbReference type="Pfam" id="PF00633">
    <property type="entry name" value="HHH"/>
    <property type="match status" value="1"/>
</dbReference>
<proteinExistence type="inferred from homology"/>
<evidence type="ECO:0000313" key="20">
    <source>
        <dbReference type="Proteomes" id="UP000594263"/>
    </source>
</evidence>
<sequence>MISILILADARIYISLSLTRLMSAARIISVLRMPQTRFSSTSRSPPPQQSSGPMTNDPHVYVRNKRLKMTVVHARVADNQNQKHHGLPDIEDFAFHKPTGSDKTNIPKHTCDMLSDTTMAHPPTSIDGSPANWEKVLEEIRNMRSSNDAPVDSMGCEKAGSMLPPKERRFAVLISSLLSSQTKDNITHGAIQRLLQNGLLSADAIHEADEATIKSIIYPVGFYTRKASNMKKVAEICLNDYGGDIPDTLDKLLLLPGIGPKMAHLVMNVGWGDVQGICVDTHVHRICNRIGWVSRTGTKQKTRSPEETRESLQLWLPKEEWAAINPLLVGFGQTICTPLRPRCGLCTVSKYCPSAFK</sequence>
<dbReference type="FunFam" id="1.10.1670.10:FF:000003">
    <property type="entry name" value="Endonuclease III homolog"/>
    <property type="match status" value="1"/>
</dbReference>
<comment type="subcellular location">
    <subcellularLocation>
        <location evidence="2">Plastid</location>
        <location evidence="2">Chloroplast stroma</location>
        <location evidence="2">Chloroplast nucleoid</location>
    </subcellularLocation>
</comment>
<dbReference type="InterPro" id="IPR003651">
    <property type="entry name" value="Endonuclease3_FeS-loop_motif"/>
</dbReference>
<dbReference type="PANTHER" id="PTHR43286">
    <property type="entry name" value="ENDONUCLEASE III-LIKE PROTEIN 1"/>
    <property type="match status" value="1"/>
</dbReference>
<dbReference type="Gramene" id="Kaladp0192s0047.1.v1.1">
    <property type="protein sequence ID" value="Kaladp0192s0047.1.v1.1"/>
    <property type="gene ID" value="Kaladp0192s0047.v1.1"/>
</dbReference>
<evidence type="ECO:0000256" key="3">
    <source>
        <dbReference type="ARBA" id="ARBA00008343"/>
    </source>
</evidence>
<dbReference type="GO" id="GO:0046872">
    <property type="term" value="F:metal ion binding"/>
    <property type="evidence" value="ECO:0007669"/>
    <property type="project" value="UniProtKB-KW"/>
</dbReference>
<dbReference type="PROSITE" id="PS00764">
    <property type="entry name" value="ENDONUCLEASE_III_1"/>
    <property type="match status" value="1"/>
</dbReference>
<evidence type="ECO:0000256" key="5">
    <source>
        <dbReference type="ARBA" id="ARBA00022723"/>
    </source>
</evidence>
<evidence type="ECO:0000256" key="8">
    <source>
        <dbReference type="ARBA" id="ARBA00022946"/>
    </source>
</evidence>
<evidence type="ECO:0000256" key="16">
    <source>
        <dbReference type="HAMAP-Rule" id="MF_03183"/>
    </source>
</evidence>
<keyword evidence="11 16" id="KW-0234">DNA repair</keyword>